<keyword evidence="2" id="KW-1185">Reference proteome</keyword>
<sequence length="65" mass="7071">LSQTRRHHRLDESNEDQSDIAQAVSCPGFVPACCNFSVQYNYHSASIAAAVMLPHNDITGDGVKP</sequence>
<dbReference type="Proteomes" id="UP000654075">
    <property type="component" value="Unassembled WGS sequence"/>
</dbReference>
<proteinExistence type="predicted"/>
<organism evidence="1 2">
    <name type="scientific">Polarella glacialis</name>
    <name type="common">Dinoflagellate</name>
    <dbReference type="NCBI Taxonomy" id="89957"/>
    <lineage>
        <taxon>Eukaryota</taxon>
        <taxon>Sar</taxon>
        <taxon>Alveolata</taxon>
        <taxon>Dinophyceae</taxon>
        <taxon>Suessiales</taxon>
        <taxon>Suessiaceae</taxon>
        <taxon>Polarella</taxon>
    </lineage>
</organism>
<accession>A0A813DWV4</accession>
<name>A0A813DWV4_POLGL</name>
<protein>
    <submittedName>
        <fullName evidence="1">Uncharacterized protein</fullName>
    </submittedName>
</protein>
<feature type="non-terminal residue" evidence="1">
    <location>
        <position position="65"/>
    </location>
</feature>
<feature type="non-terminal residue" evidence="1">
    <location>
        <position position="1"/>
    </location>
</feature>
<dbReference type="EMBL" id="CAJNNV010004484">
    <property type="protein sequence ID" value="CAE8590811.1"/>
    <property type="molecule type" value="Genomic_DNA"/>
</dbReference>
<dbReference type="AlphaFoldDB" id="A0A813DWV4"/>
<comment type="caution">
    <text evidence="1">The sequence shown here is derived from an EMBL/GenBank/DDBJ whole genome shotgun (WGS) entry which is preliminary data.</text>
</comment>
<evidence type="ECO:0000313" key="2">
    <source>
        <dbReference type="Proteomes" id="UP000654075"/>
    </source>
</evidence>
<reference evidence="1" key="1">
    <citation type="submission" date="2021-02" db="EMBL/GenBank/DDBJ databases">
        <authorList>
            <person name="Dougan E. K."/>
            <person name="Rhodes N."/>
            <person name="Thang M."/>
            <person name="Chan C."/>
        </authorList>
    </citation>
    <scope>NUCLEOTIDE SEQUENCE</scope>
</reference>
<gene>
    <name evidence="1" type="ORF">PGLA1383_LOCUS9526</name>
</gene>
<evidence type="ECO:0000313" key="1">
    <source>
        <dbReference type="EMBL" id="CAE8590811.1"/>
    </source>
</evidence>